<evidence type="ECO:0000313" key="1">
    <source>
        <dbReference type="EMBL" id="KAK3741124.1"/>
    </source>
</evidence>
<dbReference type="EMBL" id="JAWDGP010006444">
    <property type="protein sequence ID" value="KAK3741124.1"/>
    <property type="molecule type" value="Genomic_DNA"/>
</dbReference>
<proteinExistence type="predicted"/>
<organism evidence="1 2">
    <name type="scientific">Elysia crispata</name>
    <name type="common">lettuce slug</name>
    <dbReference type="NCBI Taxonomy" id="231223"/>
    <lineage>
        <taxon>Eukaryota</taxon>
        <taxon>Metazoa</taxon>
        <taxon>Spiralia</taxon>
        <taxon>Lophotrochozoa</taxon>
        <taxon>Mollusca</taxon>
        <taxon>Gastropoda</taxon>
        <taxon>Heterobranchia</taxon>
        <taxon>Euthyneura</taxon>
        <taxon>Panpulmonata</taxon>
        <taxon>Sacoglossa</taxon>
        <taxon>Placobranchoidea</taxon>
        <taxon>Plakobranchidae</taxon>
        <taxon>Elysia</taxon>
    </lineage>
</organism>
<accession>A0AAE1CX64</accession>
<gene>
    <name evidence="1" type="ORF">RRG08_042491</name>
</gene>
<dbReference type="AlphaFoldDB" id="A0AAE1CX64"/>
<evidence type="ECO:0000313" key="2">
    <source>
        <dbReference type="Proteomes" id="UP001283361"/>
    </source>
</evidence>
<keyword evidence="2" id="KW-1185">Reference proteome</keyword>
<sequence length="82" mass="9007">MLGLIASKERGTSLPTMKKMFHIMNAQNTMHHKTYTQIRMEVRDAAQAATIYRGVEGTSQVGGVDQMSGSEIQVMNVSYDGA</sequence>
<name>A0AAE1CX64_9GAST</name>
<comment type="caution">
    <text evidence="1">The sequence shown here is derived from an EMBL/GenBank/DDBJ whole genome shotgun (WGS) entry which is preliminary data.</text>
</comment>
<dbReference type="Proteomes" id="UP001283361">
    <property type="component" value="Unassembled WGS sequence"/>
</dbReference>
<protein>
    <submittedName>
        <fullName evidence="1">Uncharacterized protein</fullName>
    </submittedName>
</protein>
<reference evidence="1" key="1">
    <citation type="journal article" date="2023" name="G3 (Bethesda)">
        <title>A reference genome for the long-term kleptoplast-retaining sea slug Elysia crispata morphotype clarki.</title>
        <authorList>
            <person name="Eastman K.E."/>
            <person name="Pendleton A.L."/>
            <person name="Shaikh M.A."/>
            <person name="Suttiyut T."/>
            <person name="Ogas R."/>
            <person name="Tomko P."/>
            <person name="Gavelis G."/>
            <person name="Widhalm J.R."/>
            <person name="Wisecaver J.H."/>
        </authorList>
    </citation>
    <scope>NUCLEOTIDE SEQUENCE</scope>
    <source>
        <strain evidence="1">ECLA1</strain>
    </source>
</reference>